<feature type="transmembrane region" description="Helical" evidence="2">
    <location>
        <begin position="130"/>
        <end position="156"/>
    </location>
</feature>
<feature type="compositionally biased region" description="Pro residues" evidence="1">
    <location>
        <begin position="241"/>
        <end position="250"/>
    </location>
</feature>
<protein>
    <submittedName>
        <fullName evidence="3">Uncharacterized protein</fullName>
    </submittedName>
</protein>
<name>A0A6A6RDJ0_9PEZI</name>
<dbReference type="EMBL" id="MU004181">
    <property type="protein sequence ID" value="KAF2502918.1"/>
    <property type="molecule type" value="Genomic_DNA"/>
</dbReference>
<proteinExistence type="predicted"/>
<feature type="region of interest" description="Disordered" evidence="1">
    <location>
        <begin position="202"/>
        <end position="250"/>
    </location>
</feature>
<keyword evidence="2" id="KW-0812">Transmembrane</keyword>
<sequence length="250" mass="27722">MRHLEALQRITRKMTSIFCPRSFFDPFHSAHCSGDPPIPEAPSNRTIQMPGAPLNGTIINPGPPICIVFRNCTALFNNTGPATHTNPIPPNCTFLHNCTVLSNKTGPTDYTYASPVSHSPHHLPAWGTSLIVVGIALCAAWLAYYFLIPLFLALTADEVESSSDRHREFRDFVLDPPNWPVKILAWPFVLFLRRKQTQESRDVEGGVPVEAAQSPRATRPPALPLMPSHTFNLGLDGYRGPEPPPDSWRV</sequence>
<accession>A0A6A6RDJ0</accession>
<evidence type="ECO:0000256" key="1">
    <source>
        <dbReference type="SAM" id="MobiDB-lite"/>
    </source>
</evidence>
<evidence type="ECO:0000313" key="4">
    <source>
        <dbReference type="Proteomes" id="UP000799750"/>
    </source>
</evidence>
<dbReference type="Proteomes" id="UP000799750">
    <property type="component" value="Unassembled WGS sequence"/>
</dbReference>
<evidence type="ECO:0000256" key="2">
    <source>
        <dbReference type="SAM" id="Phobius"/>
    </source>
</evidence>
<gene>
    <name evidence="3" type="ORF">BU16DRAFT_23301</name>
</gene>
<keyword evidence="2" id="KW-0472">Membrane</keyword>
<reference evidence="3" key="1">
    <citation type="journal article" date="2020" name="Stud. Mycol.">
        <title>101 Dothideomycetes genomes: a test case for predicting lifestyles and emergence of pathogens.</title>
        <authorList>
            <person name="Haridas S."/>
            <person name="Albert R."/>
            <person name="Binder M."/>
            <person name="Bloem J."/>
            <person name="Labutti K."/>
            <person name="Salamov A."/>
            <person name="Andreopoulos B."/>
            <person name="Baker S."/>
            <person name="Barry K."/>
            <person name="Bills G."/>
            <person name="Bluhm B."/>
            <person name="Cannon C."/>
            <person name="Castanera R."/>
            <person name="Culley D."/>
            <person name="Daum C."/>
            <person name="Ezra D."/>
            <person name="Gonzalez J."/>
            <person name="Henrissat B."/>
            <person name="Kuo A."/>
            <person name="Liang C."/>
            <person name="Lipzen A."/>
            <person name="Lutzoni F."/>
            <person name="Magnuson J."/>
            <person name="Mondo S."/>
            <person name="Nolan M."/>
            <person name="Ohm R."/>
            <person name="Pangilinan J."/>
            <person name="Park H.-J."/>
            <person name="Ramirez L."/>
            <person name="Alfaro M."/>
            <person name="Sun H."/>
            <person name="Tritt A."/>
            <person name="Yoshinaga Y."/>
            <person name="Zwiers L.-H."/>
            <person name="Turgeon B."/>
            <person name="Goodwin S."/>
            <person name="Spatafora J."/>
            <person name="Crous P."/>
            <person name="Grigoriev I."/>
        </authorList>
    </citation>
    <scope>NUCLEOTIDE SEQUENCE</scope>
    <source>
        <strain evidence="3">CBS 269.34</strain>
    </source>
</reference>
<keyword evidence="4" id="KW-1185">Reference proteome</keyword>
<keyword evidence="2" id="KW-1133">Transmembrane helix</keyword>
<dbReference type="AlphaFoldDB" id="A0A6A6RDJ0"/>
<evidence type="ECO:0000313" key="3">
    <source>
        <dbReference type="EMBL" id="KAF2502918.1"/>
    </source>
</evidence>
<organism evidence="3 4">
    <name type="scientific">Lophium mytilinum</name>
    <dbReference type="NCBI Taxonomy" id="390894"/>
    <lineage>
        <taxon>Eukaryota</taxon>
        <taxon>Fungi</taxon>
        <taxon>Dikarya</taxon>
        <taxon>Ascomycota</taxon>
        <taxon>Pezizomycotina</taxon>
        <taxon>Dothideomycetes</taxon>
        <taxon>Pleosporomycetidae</taxon>
        <taxon>Mytilinidiales</taxon>
        <taxon>Mytilinidiaceae</taxon>
        <taxon>Lophium</taxon>
    </lineage>
</organism>